<feature type="region of interest" description="Disordered" evidence="1">
    <location>
        <begin position="138"/>
        <end position="158"/>
    </location>
</feature>
<evidence type="ECO:0000313" key="2">
    <source>
        <dbReference type="EMBL" id="GBP60300.1"/>
    </source>
</evidence>
<organism evidence="2 3">
    <name type="scientific">Eumeta variegata</name>
    <name type="common">Bagworm moth</name>
    <name type="synonym">Eumeta japonica</name>
    <dbReference type="NCBI Taxonomy" id="151549"/>
    <lineage>
        <taxon>Eukaryota</taxon>
        <taxon>Metazoa</taxon>
        <taxon>Ecdysozoa</taxon>
        <taxon>Arthropoda</taxon>
        <taxon>Hexapoda</taxon>
        <taxon>Insecta</taxon>
        <taxon>Pterygota</taxon>
        <taxon>Neoptera</taxon>
        <taxon>Endopterygota</taxon>
        <taxon>Lepidoptera</taxon>
        <taxon>Glossata</taxon>
        <taxon>Ditrysia</taxon>
        <taxon>Tineoidea</taxon>
        <taxon>Psychidae</taxon>
        <taxon>Oiketicinae</taxon>
        <taxon>Eumeta</taxon>
    </lineage>
</organism>
<dbReference type="Proteomes" id="UP000299102">
    <property type="component" value="Unassembled WGS sequence"/>
</dbReference>
<dbReference type="EMBL" id="BGZK01000784">
    <property type="protein sequence ID" value="GBP60300.1"/>
    <property type="molecule type" value="Genomic_DNA"/>
</dbReference>
<keyword evidence="3" id="KW-1185">Reference proteome</keyword>
<proteinExistence type="predicted"/>
<accession>A0A4C1XB51</accession>
<name>A0A4C1XB51_EUMVA</name>
<gene>
    <name evidence="2" type="ORF">EVAR_91584_1</name>
</gene>
<sequence length="158" mass="17766">MDQCGVLKAWIQCEMKSLVKVLSQKREKCDTSHEIGKNSVEFERSPLTVVTTMAPVVYIRPASSSVKYGATILWQMQIRLRRTAMRTSDADRSPRPLLIEGVGVPCLREHVKLSALDVVVAAVTEVVDRLARALRERKEPKAQASECKMNNHGETYLK</sequence>
<dbReference type="AlphaFoldDB" id="A0A4C1XB51"/>
<reference evidence="2 3" key="1">
    <citation type="journal article" date="2019" name="Commun. Biol.">
        <title>The bagworm genome reveals a unique fibroin gene that provides high tensile strength.</title>
        <authorList>
            <person name="Kono N."/>
            <person name="Nakamura H."/>
            <person name="Ohtoshi R."/>
            <person name="Tomita M."/>
            <person name="Numata K."/>
            <person name="Arakawa K."/>
        </authorList>
    </citation>
    <scope>NUCLEOTIDE SEQUENCE [LARGE SCALE GENOMIC DNA]</scope>
</reference>
<evidence type="ECO:0000256" key="1">
    <source>
        <dbReference type="SAM" id="MobiDB-lite"/>
    </source>
</evidence>
<feature type="compositionally biased region" description="Basic and acidic residues" evidence="1">
    <location>
        <begin position="149"/>
        <end position="158"/>
    </location>
</feature>
<evidence type="ECO:0000313" key="3">
    <source>
        <dbReference type="Proteomes" id="UP000299102"/>
    </source>
</evidence>
<protein>
    <submittedName>
        <fullName evidence="2">Uncharacterized protein</fullName>
    </submittedName>
</protein>
<comment type="caution">
    <text evidence="2">The sequence shown here is derived from an EMBL/GenBank/DDBJ whole genome shotgun (WGS) entry which is preliminary data.</text>
</comment>